<dbReference type="eggNOG" id="arCOG04715">
    <property type="taxonomic scope" value="Archaea"/>
</dbReference>
<proteinExistence type="predicted"/>
<dbReference type="AlphaFoldDB" id="Q0W1Q9"/>
<dbReference type="Proteomes" id="UP000000663">
    <property type="component" value="Chromosome"/>
</dbReference>
<dbReference type="Gene3D" id="3.30.70.2970">
    <property type="entry name" value="Protein of unknown function (DUF541), domain 2"/>
    <property type="match status" value="1"/>
</dbReference>
<dbReference type="OrthoDB" id="12132at2157"/>
<dbReference type="GO" id="GO:0006974">
    <property type="term" value="P:DNA damage response"/>
    <property type="evidence" value="ECO:0007669"/>
    <property type="project" value="TreeGrafter"/>
</dbReference>
<dbReference type="PANTHER" id="PTHR34387">
    <property type="entry name" value="SLR1258 PROTEIN"/>
    <property type="match status" value="1"/>
</dbReference>
<dbReference type="Pfam" id="PF04402">
    <property type="entry name" value="SIMPL"/>
    <property type="match status" value="1"/>
</dbReference>
<evidence type="ECO:0000313" key="2">
    <source>
        <dbReference type="Proteomes" id="UP000000663"/>
    </source>
</evidence>
<evidence type="ECO:0008006" key="3">
    <source>
        <dbReference type="Google" id="ProtNLM"/>
    </source>
</evidence>
<dbReference type="EMBL" id="AM114193">
    <property type="protein sequence ID" value="CAJ37684.1"/>
    <property type="molecule type" value="Genomic_DNA"/>
</dbReference>
<protein>
    <recommendedName>
        <fullName evidence="3">Outer membrane protein</fullName>
    </recommendedName>
</protein>
<name>Q0W1Q9_METAR</name>
<dbReference type="InterPro" id="IPR052022">
    <property type="entry name" value="26kDa_periplasmic_antigen"/>
</dbReference>
<organism evidence="1 2">
    <name type="scientific">Methanocella arvoryzae (strain DSM 22066 / NBRC 105507 / MRE50)</name>
    <dbReference type="NCBI Taxonomy" id="351160"/>
    <lineage>
        <taxon>Archaea</taxon>
        <taxon>Methanobacteriati</taxon>
        <taxon>Methanobacteriota</taxon>
        <taxon>Stenosarchaea group</taxon>
        <taxon>Methanomicrobia</taxon>
        <taxon>Methanocellales</taxon>
        <taxon>Methanocellaceae</taxon>
        <taxon>Methanocella</taxon>
    </lineage>
</organism>
<dbReference type="KEGG" id="rci:RCIX2641"/>
<evidence type="ECO:0000313" key="1">
    <source>
        <dbReference type="EMBL" id="CAJ37684.1"/>
    </source>
</evidence>
<dbReference type="PANTHER" id="PTHR34387:SF2">
    <property type="entry name" value="SLR1258 PROTEIN"/>
    <property type="match status" value="1"/>
</dbReference>
<dbReference type="Gene3D" id="3.30.110.170">
    <property type="entry name" value="Protein of unknown function (DUF541), domain 1"/>
    <property type="match status" value="1"/>
</dbReference>
<reference evidence="1 2" key="1">
    <citation type="journal article" date="2006" name="Science">
        <title>Genome of rice cluster I archaea -- the key methane producers in the rice rhizosphere.</title>
        <authorList>
            <person name="Erkel C."/>
            <person name="Kube M."/>
            <person name="Reinhardt R."/>
            <person name="Liesack W."/>
        </authorList>
    </citation>
    <scope>NUCLEOTIDE SEQUENCE [LARGE SCALE GENOMIC DNA]</scope>
    <source>
        <strain evidence="2">DSM 22066 / NBRC 105507 / MRE50</strain>
    </source>
</reference>
<accession>Q0W1Q9</accession>
<keyword evidence="2" id="KW-1185">Reference proteome</keyword>
<gene>
    <name evidence="1" type="ORF">RCIX2641</name>
</gene>
<sequence length="267" mass="27714">MKYKYGLLFGCSVLCALFLISLTAGSAYAADGTDDDTDGNLSEKAGTINVNGHGTVYSEPDVAKVTIGVITEAATSTQAMADNANKMSSVVAGIKSVGIPDRDIQTATISVEPEYASENPSNSAMIYPPPAKQNITGYKATNTVTVTVRDLSKVGGVIDAATSAGSNEIQGVTFMLSDERQSRVYQEALQKAIMDGAAKAKNISSAAGITDYKLKSVSESGPGYPVYSYEGAGGAMMARAAAAPTPVSTGEIKVEASVSMRYTFVPR</sequence>
<dbReference type="InterPro" id="IPR007497">
    <property type="entry name" value="SIMPL/DUF541"/>
</dbReference>